<evidence type="ECO:0000256" key="4">
    <source>
        <dbReference type="ARBA" id="ARBA00022777"/>
    </source>
</evidence>
<evidence type="ECO:0000256" key="1">
    <source>
        <dbReference type="ARBA" id="ARBA00005715"/>
    </source>
</evidence>
<feature type="domain" description="Four-carbon acid sugar kinase N-terminal" evidence="7">
    <location>
        <begin position="4"/>
        <end position="215"/>
    </location>
</feature>
<evidence type="ECO:0000259" key="8">
    <source>
        <dbReference type="Pfam" id="PF17042"/>
    </source>
</evidence>
<evidence type="ECO:0000259" key="7">
    <source>
        <dbReference type="Pfam" id="PF07005"/>
    </source>
</evidence>
<dbReference type="Gene3D" id="3.40.50.10840">
    <property type="entry name" value="Putative sugar-binding, N-terminal domain"/>
    <property type="match status" value="1"/>
</dbReference>
<dbReference type="GO" id="GO:0005524">
    <property type="term" value="F:ATP binding"/>
    <property type="evidence" value="ECO:0007669"/>
    <property type="project" value="UniProtKB-KW"/>
</dbReference>
<evidence type="ECO:0000256" key="5">
    <source>
        <dbReference type="ARBA" id="ARBA00022840"/>
    </source>
</evidence>
<feature type="domain" description="Four-carbon acid sugar kinase nucleotide binding" evidence="8">
    <location>
        <begin position="247"/>
        <end position="413"/>
    </location>
</feature>
<dbReference type="Pfam" id="PF07005">
    <property type="entry name" value="SBD_N"/>
    <property type="match status" value="1"/>
</dbReference>
<dbReference type="AlphaFoldDB" id="A0A212KH93"/>
<dbReference type="EMBL" id="FLUN01000001">
    <property type="protein sequence ID" value="SBW10988.1"/>
    <property type="molecule type" value="Genomic_DNA"/>
</dbReference>
<evidence type="ECO:0000313" key="9">
    <source>
        <dbReference type="EMBL" id="SBW10988.1"/>
    </source>
</evidence>
<keyword evidence="4" id="KW-0418">Kinase</keyword>
<reference evidence="9" key="1">
    <citation type="submission" date="2016-04" db="EMBL/GenBank/DDBJ databases">
        <authorList>
            <person name="Evans L.H."/>
            <person name="Alamgir A."/>
            <person name="Owens N."/>
            <person name="Weber N.D."/>
            <person name="Virtaneva K."/>
            <person name="Barbian K."/>
            <person name="Babar A."/>
            <person name="Rosenke K."/>
        </authorList>
    </citation>
    <scope>NUCLEOTIDE SEQUENCE</scope>
    <source>
        <strain evidence="9">86</strain>
    </source>
</reference>
<gene>
    <name evidence="9" type="ORF">KL86CLO1_13122</name>
</gene>
<comment type="similarity">
    <text evidence="1">Belongs to the four-carbon acid sugar kinase family.</text>
</comment>
<sequence>MIGMAIIADDLTGACDAGIKLKKLGCSVTVAVSGRKCGSLKGDETPVVAVNTNTRSVTPEQSKTIVADVLTSLQKAGVRHFYKKIDSVLRGNVGAEIDACLERLPAEFALVVPAFLETGRTLQGGILRIDVRGDTPKYVNAVDAVHSTTGSTCAVISVDAVKRGAEDVISQIVKKLEEGATIFLVDACEESDFQIIAQAAAHFGPRCLPVGSAGWLPYLQQIWPDSKKQDSAPVEGTSRLADCDHVLVAIGSRHPATIDQVQEVKKSDEFTCYCISTENLRDGSAVRHARQLAAQIEADAKQGLIRRGILVTTDQIFDGSKNGTAALFYQDAVNDTIAAAIALLVEKIQQLLPVGGLILSGGDVANCVLEQLGIGYIELEDEPIRGVATGKTADEWSCLLATKSGGFGNPEALLQLYRYMCDREG</sequence>
<dbReference type="GO" id="GO:0016301">
    <property type="term" value="F:kinase activity"/>
    <property type="evidence" value="ECO:0007669"/>
    <property type="project" value="UniProtKB-KW"/>
</dbReference>
<dbReference type="InterPro" id="IPR042213">
    <property type="entry name" value="NBD_C_sf"/>
</dbReference>
<keyword evidence="3" id="KW-0547">Nucleotide-binding</keyword>
<dbReference type="Gene3D" id="3.40.980.20">
    <property type="entry name" value="Four-carbon acid sugar kinase, nucleotide binding domain"/>
    <property type="match status" value="1"/>
</dbReference>
<organism evidence="9">
    <name type="scientific">uncultured Eubacteriales bacterium</name>
    <dbReference type="NCBI Taxonomy" id="172733"/>
    <lineage>
        <taxon>Bacteria</taxon>
        <taxon>Bacillati</taxon>
        <taxon>Bacillota</taxon>
        <taxon>Clostridia</taxon>
        <taxon>Eubacteriales</taxon>
        <taxon>environmental samples</taxon>
    </lineage>
</organism>
<dbReference type="InterPro" id="IPR037051">
    <property type="entry name" value="4-carb_acid_sugar_kinase_N_sf"/>
</dbReference>
<dbReference type="InterPro" id="IPR010737">
    <property type="entry name" value="4-carb_acid_sugar_kinase_N"/>
</dbReference>
<name>A0A212KH93_9FIRM</name>
<accession>A0A212KH93</accession>
<keyword evidence="6" id="KW-0119">Carbohydrate metabolism</keyword>
<dbReference type="InterPro" id="IPR031475">
    <property type="entry name" value="NBD_C"/>
</dbReference>
<evidence type="ECO:0008006" key="10">
    <source>
        <dbReference type="Google" id="ProtNLM"/>
    </source>
</evidence>
<evidence type="ECO:0000256" key="3">
    <source>
        <dbReference type="ARBA" id="ARBA00022741"/>
    </source>
</evidence>
<evidence type="ECO:0000256" key="2">
    <source>
        <dbReference type="ARBA" id="ARBA00022679"/>
    </source>
</evidence>
<proteinExistence type="inferred from homology"/>
<protein>
    <recommendedName>
        <fullName evidence="10">Four-carbon acid sugar kinase family protein</fullName>
    </recommendedName>
</protein>
<dbReference type="SUPFAM" id="SSF142764">
    <property type="entry name" value="YgbK-like"/>
    <property type="match status" value="1"/>
</dbReference>
<evidence type="ECO:0000256" key="6">
    <source>
        <dbReference type="ARBA" id="ARBA00023277"/>
    </source>
</evidence>
<dbReference type="Pfam" id="PF17042">
    <property type="entry name" value="NBD_C"/>
    <property type="match status" value="1"/>
</dbReference>
<keyword evidence="5" id="KW-0067">ATP-binding</keyword>
<keyword evidence="2" id="KW-0808">Transferase</keyword>